<reference evidence="2" key="1">
    <citation type="journal article" date="2012" name="Nature">
        <title>The oyster genome reveals stress adaptation and complexity of shell formation.</title>
        <authorList>
            <person name="Zhang G."/>
            <person name="Fang X."/>
            <person name="Guo X."/>
            <person name="Li L."/>
            <person name="Luo R."/>
            <person name="Xu F."/>
            <person name="Yang P."/>
            <person name="Zhang L."/>
            <person name="Wang X."/>
            <person name="Qi H."/>
            <person name="Xiong Z."/>
            <person name="Que H."/>
            <person name="Xie Y."/>
            <person name="Holland P.W."/>
            <person name="Paps J."/>
            <person name="Zhu Y."/>
            <person name="Wu F."/>
            <person name="Chen Y."/>
            <person name="Wang J."/>
            <person name="Peng C."/>
            <person name="Meng J."/>
            <person name="Yang L."/>
            <person name="Liu J."/>
            <person name="Wen B."/>
            <person name="Zhang N."/>
            <person name="Huang Z."/>
            <person name="Zhu Q."/>
            <person name="Feng Y."/>
            <person name="Mount A."/>
            <person name="Hedgecock D."/>
            <person name="Xu Z."/>
            <person name="Liu Y."/>
            <person name="Domazet-Loso T."/>
            <person name="Du Y."/>
            <person name="Sun X."/>
            <person name="Zhang S."/>
            <person name="Liu B."/>
            <person name="Cheng P."/>
            <person name="Jiang X."/>
            <person name="Li J."/>
            <person name="Fan D."/>
            <person name="Wang W."/>
            <person name="Fu W."/>
            <person name="Wang T."/>
            <person name="Wang B."/>
            <person name="Zhang J."/>
            <person name="Peng Z."/>
            <person name="Li Y."/>
            <person name="Li N."/>
            <person name="Wang J."/>
            <person name="Chen M."/>
            <person name="He Y."/>
            <person name="Tan F."/>
            <person name="Song X."/>
            <person name="Zheng Q."/>
            <person name="Huang R."/>
            <person name="Yang H."/>
            <person name="Du X."/>
            <person name="Chen L."/>
            <person name="Yang M."/>
            <person name="Gaffney P.M."/>
            <person name="Wang S."/>
            <person name="Luo L."/>
            <person name="She Z."/>
            <person name="Ming Y."/>
            <person name="Huang W."/>
            <person name="Zhang S."/>
            <person name="Huang B."/>
            <person name="Zhang Y."/>
            <person name="Qu T."/>
            <person name="Ni P."/>
            <person name="Miao G."/>
            <person name="Wang J."/>
            <person name="Wang Q."/>
            <person name="Steinberg C.E."/>
            <person name="Wang H."/>
            <person name="Li N."/>
            <person name="Qian L."/>
            <person name="Zhang G."/>
            <person name="Li Y."/>
            <person name="Yang H."/>
            <person name="Liu X."/>
            <person name="Wang J."/>
            <person name="Yin Y."/>
            <person name="Wang J."/>
        </authorList>
    </citation>
    <scope>NUCLEOTIDE SEQUENCE [LARGE SCALE GENOMIC DNA]</scope>
    <source>
        <strain evidence="2">05x7-T-G4-1.051#20</strain>
    </source>
</reference>
<protein>
    <submittedName>
        <fullName evidence="2">Uncharacterized protein</fullName>
    </submittedName>
</protein>
<dbReference type="InParanoid" id="K1RCJ2"/>
<dbReference type="EMBL" id="JH816368">
    <property type="protein sequence ID" value="EKC41384.1"/>
    <property type="molecule type" value="Genomic_DNA"/>
</dbReference>
<name>K1RCJ2_MAGGI</name>
<organism evidence="2">
    <name type="scientific">Magallana gigas</name>
    <name type="common">Pacific oyster</name>
    <name type="synonym">Crassostrea gigas</name>
    <dbReference type="NCBI Taxonomy" id="29159"/>
    <lineage>
        <taxon>Eukaryota</taxon>
        <taxon>Metazoa</taxon>
        <taxon>Spiralia</taxon>
        <taxon>Lophotrochozoa</taxon>
        <taxon>Mollusca</taxon>
        <taxon>Bivalvia</taxon>
        <taxon>Autobranchia</taxon>
        <taxon>Pteriomorphia</taxon>
        <taxon>Ostreida</taxon>
        <taxon>Ostreoidea</taxon>
        <taxon>Ostreidae</taxon>
        <taxon>Magallana</taxon>
    </lineage>
</organism>
<sequence>MDWMLTRCEEVDEEGLSGNEADSEDEGYNDEIADPDNLLLNMVLHSCNDEYDIVPICICTYTLQGGGLRPNTPNASKCRGMWRDYLVIISAESGNSPGSTMGE</sequence>
<evidence type="ECO:0000313" key="2">
    <source>
        <dbReference type="EMBL" id="EKC41384.1"/>
    </source>
</evidence>
<dbReference type="HOGENOM" id="CLU_2266280_0_0_1"/>
<evidence type="ECO:0000256" key="1">
    <source>
        <dbReference type="SAM" id="MobiDB-lite"/>
    </source>
</evidence>
<feature type="region of interest" description="Disordered" evidence="1">
    <location>
        <begin position="1"/>
        <end position="30"/>
    </location>
</feature>
<accession>K1RCJ2</accession>
<dbReference type="AlphaFoldDB" id="K1RCJ2"/>
<proteinExistence type="predicted"/>
<gene>
    <name evidence="2" type="ORF">CGI_10025656</name>
</gene>
<feature type="compositionally biased region" description="Acidic residues" evidence="1">
    <location>
        <begin position="10"/>
        <end position="30"/>
    </location>
</feature>